<name>A0A553UZ62_9DEIO</name>
<dbReference type="OrthoDB" id="62208at2"/>
<keyword evidence="5" id="KW-1185">Reference proteome</keyword>
<proteinExistence type="predicted"/>
<comment type="caution">
    <text evidence="4">The sequence shown here is derived from an EMBL/GenBank/DDBJ whole genome shotgun (WGS) entry which is preliminary data.</text>
</comment>
<dbReference type="InterPro" id="IPR050248">
    <property type="entry name" value="Polysacc_deacetylase_ArnD"/>
</dbReference>
<dbReference type="EMBL" id="VKDB01000009">
    <property type="protein sequence ID" value="TSA85505.1"/>
    <property type="molecule type" value="Genomic_DNA"/>
</dbReference>
<dbReference type="CDD" id="cd10917">
    <property type="entry name" value="CE4_NodB_like_6s_7s"/>
    <property type="match status" value="1"/>
</dbReference>
<dbReference type="GO" id="GO:0005975">
    <property type="term" value="P:carbohydrate metabolic process"/>
    <property type="evidence" value="ECO:0007669"/>
    <property type="project" value="InterPro"/>
</dbReference>
<feature type="domain" description="NodB homology" evidence="3">
    <location>
        <begin position="50"/>
        <end position="169"/>
    </location>
</feature>
<dbReference type="InterPro" id="IPR002509">
    <property type="entry name" value="NODB_dom"/>
</dbReference>
<reference evidence="4 5" key="1">
    <citation type="submission" date="2019-07" db="EMBL/GenBank/DDBJ databases">
        <title>Deinococcus detaillus sp. nov., isolated from humus soil in Antarctica.</title>
        <authorList>
            <person name="Zhang K."/>
        </authorList>
    </citation>
    <scope>NUCLEOTIDE SEQUENCE [LARGE SCALE GENOMIC DNA]</scope>
    <source>
        <strain evidence="4 5">H1</strain>
    </source>
</reference>
<dbReference type="InterPro" id="IPR011330">
    <property type="entry name" value="Glyco_hydro/deAcase_b/a-brl"/>
</dbReference>
<dbReference type="PROSITE" id="PS51677">
    <property type="entry name" value="NODB"/>
    <property type="match status" value="1"/>
</dbReference>
<dbReference type="Gene3D" id="3.20.20.370">
    <property type="entry name" value="Glycoside hydrolase/deacetylase"/>
    <property type="match status" value="1"/>
</dbReference>
<sequence length="169" mass="18588">MRPASHEFEKVPVYVGTPQGLAAQRVRQLADQLNGGVHKGVFFHGSPHHRNAALSFDDAPHPIYAPLLLEILQRANVKATFFCIGRNVRAYPYYICDIQAHGHEIGNHTFHHVRLTGLPLQTVKDELQQCNQILSAITGKAVKYFRPPGGRCSPETLAVAGSLGLTTAF</sequence>
<dbReference type="SUPFAM" id="SSF88713">
    <property type="entry name" value="Glycoside hydrolase/deacetylase"/>
    <property type="match status" value="1"/>
</dbReference>
<dbReference type="Proteomes" id="UP000316092">
    <property type="component" value="Unassembled WGS sequence"/>
</dbReference>
<dbReference type="AlphaFoldDB" id="A0A553UZ62"/>
<dbReference type="Pfam" id="PF01522">
    <property type="entry name" value="Polysacc_deac_1"/>
    <property type="match status" value="1"/>
</dbReference>
<dbReference type="RefSeq" id="WP_143720699.1">
    <property type="nucleotide sequence ID" value="NZ_VKDB01000009.1"/>
</dbReference>
<dbReference type="PANTHER" id="PTHR10587">
    <property type="entry name" value="GLYCOSYL TRANSFERASE-RELATED"/>
    <property type="match status" value="1"/>
</dbReference>
<protein>
    <submittedName>
        <fullName evidence="4">Polysaccharide deacetylase family protein</fullName>
    </submittedName>
</protein>
<evidence type="ECO:0000256" key="2">
    <source>
        <dbReference type="ARBA" id="ARBA00022801"/>
    </source>
</evidence>
<evidence type="ECO:0000313" key="5">
    <source>
        <dbReference type="Proteomes" id="UP000316092"/>
    </source>
</evidence>
<accession>A0A553UZ62</accession>
<evidence type="ECO:0000256" key="1">
    <source>
        <dbReference type="ARBA" id="ARBA00022723"/>
    </source>
</evidence>
<evidence type="ECO:0000259" key="3">
    <source>
        <dbReference type="PROSITE" id="PS51677"/>
    </source>
</evidence>
<gene>
    <name evidence="4" type="ORF">FNU79_09940</name>
</gene>
<keyword evidence="2" id="KW-0378">Hydrolase</keyword>
<organism evidence="4 5">
    <name type="scientific">Deinococcus detaillensis</name>
    <dbReference type="NCBI Taxonomy" id="2592048"/>
    <lineage>
        <taxon>Bacteria</taxon>
        <taxon>Thermotogati</taxon>
        <taxon>Deinococcota</taxon>
        <taxon>Deinococci</taxon>
        <taxon>Deinococcales</taxon>
        <taxon>Deinococcaceae</taxon>
        <taxon>Deinococcus</taxon>
    </lineage>
</organism>
<evidence type="ECO:0000313" key="4">
    <source>
        <dbReference type="EMBL" id="TSA85505.1"/>
    </source>
</evidence>
<dbReference type="PANTHER" id="PTHR10587:SF133">
    <property type="entry name" value="CHITIN DEACETYLASE 1-RELATED"/>
    <property type="match status" value="1"/>
</dbReference>
<dbReference type="GO" id="GO:0046872">
    <property type="term" value="F:metal ion binding"/>
    <property type="evidence" value="ECO:0007669"/>
    <property type="project" value="UniProtKB-KW"/>
</dbReference>
<dbReference type="GO" id="GO:0016810">
    <property type="term" value="F:hydrolase activity, acting on carbon-nitrogen (but not peptide) bonds"/>
    <property type="evidence" value="ECO:0007669"/>
    <property type="project" value="InterPro"/>
</dbReference>
<keyword evidence="1" id="KW-0479">Metal-binding</keyword>
<dbReference type="GO" id="GO:0016020">
    <property type="term" value="C:membrane"/>
    <property type="evidence" value="ECO:0007669"/>
    <property type="project" value="TreeGrafter"/>
</dbReference>